<keyword evidence="5" id="KW-1185">Reference proteome</keyword>
<name>A0ABN8SYK3_9CNID</name>
<dbReference type="InterPro" id="IPR000569">
    <property type="entry name" value="HECT_dom"/>
</dbReference>
<feature type="domain" description="HECT" evidence="3">
    <location>
        <begin position="1"/>
        <end position="186"/>
    </location>
</feature>
<dbReference type="SMART" id="SM00119">
    <property type="entry name" value="HECTc"/>
    <property type="match status" value="1"/>
</dbReference>
<gene>
    <name evidence="4" type="ORF">PEVE_00031002</name>
</gene>
<dbReference type="Gene3D" id="3.90.1750.10">
    <property type="entry name" value="Hect, E3 ligase catalytic domains"/>
    <property type="match status" value="1"/>
</dbReference>
<evidence type="ECO:0000256" key="2">
    <source>
        <dbReference type="PROSITE-ProRule" id="PRU00104"/>
    </source>
</evidence>
<accession>A0ABN8SYK3</accession>
<protein>
    <recommendedName>
        <fullName evidence="3">HECT domain-containing protein</fullName>
    </recommendedName>
</protein>
<dbReference type="Pfam" id="PF00632">
    <property type="entry name" value="HECT"/>
    <property type="match status" value="1"/>
</dbReference>
<feature type="non-terminal residue" evidence="4">
    <location>
        <position position="1"/>
    </location>
</feature>
<dbReference type="Proteomes" id="UP001159427">
    <property type="component" value="Unassembled WGS sequence"/>
</dbReference>
<proteinExistence type="predicted"/>
<dbReference type="PANTHER" id="PTHR46276">
    <property type="entry name" value="E3 UBIQUITIN-PROTEIN LIGASE UBR5"/>
    <property type="match status" value="1"/>
</dbReference>
<dbReference type="Gene3D" id="3.30.2410.10">
    <property type="entry name" value="Hect, E3 ligase catalytic domain"/>
    <property type="match status" value="1"/>
</dbReference>
<evidence type="ECO:0000256" key="1">
    <source>
        <dbReference type="ARBA" id="ARBA00022786"/>
    </source>
</evidence>
<reference evidence="4 5" key="1">
    <citation type="submission" date="2022-05" db="EMBL/GenBank/DDBJ databases">
        <authorList>
            <consortium name="Genoscope - CEA"/>
            <person name="William W."/>
        </authorList>
    </citation>
    <scope>NUCLEOTIDE SEQUENCE [LARGE SCALE GENOMIC DNA]</scope>
</reference>
<comment type="caution">
    <text evidence="4">The sequence shown here is derived from an EMBL/GenBank/DDBJ whole genome shotgun (WGS) entry which is preliminary data.</text>
</comment>
<evidence type="ECO:0000313" key="4">
    <source>
        <dbReference type="EMBL" id="CAH3195743.1"/>
    </source>
</evidence>
<organism evidence="4 5">
    <name type="scientific">Porites evermanni</name>
    <dbReference type="NCBI Taxonomy" id="104178"/>
    <lineage>
        <taxon>Eukaryota</taxon>
        <taxon>Metazoa</taxon>
        <taxon>Cnidaria</taxon>
        <taxon>Anthozoa</taxon>
        <taxon>Hexacorallia</taxon>
        <taxon>Scleractinia</taxon>
        <taxon>Fungiina</taxon>
        <taxon>Poritidae</taxon>
        <taxon>Porites</taxon>
    </lineage>
</organism>
<dbReference type="SUPFAM" id="SSF56204">
    <property type="entry name" value="Hect, E3 ligase catalytic domain"/>
    <property type="match status" value="1"/>
</dbReference>
<dbReference type="PANTHER" id="PTHR46276:SF1">
    <property type="entry name" value="E3 UBIQUITIN-PROTEIN LIGASE UBR5"/>
    <property type="match status" value="1"/>
</dbReference>
<keyword evidence="1 2" id="KW-0833">Ubl conjugation pathway</keyword>
<dbReference type="PROSITE" id="PS50237">
    <property type="entry name" value="HECT"/>
    <property type="match status" value="1"/>
</dbReference>
<dbReference type="EMBL" id="CALNXI010004405">
    <property type="protein sequence ID" value="CAH3195743.1"/>
    <property type="molecule type" value="Genomic_DNA"/>
</dbReference>
<sequence length="186" mass="20599">VELVKGGKNIAVCPSNVHDYVRLYAEQRMLGSNAKVLQALRSGVLDVVPLTAFDNLTAEDFRLLLNGCGEVNVQQLTSYTSFNDETGGAGAEKLLKFKKWFWSIVEKMTSADRQDLVYFWTSSPALPASEEGFQPKPSVTVKPAHDHQLPTANTCISRLYIPLYSSRAILKSKLLLAIKTKTFGFV</sequence>
<dbReference type="Gene3D" id="3.30.2160.10">
    <property type="entry name" value="Hect, E3 ligase catalytic domain"/>
    <property type="match status" value="1"/>
</dbReference>
<evidence type="ECO:0000313" key="5">
    <source>
        <dbReference type="Proteomes" id="UP001159427"/>
    </source>
</evidence>
<dbReference type="InterPro" id="IPR035983">
    <property type="entry name" value="Hect_E3_ubiquitin_ligase"/>
</dbReference>
<evidence type="ECO:0000259" key="3">
    <source>
        <dbReference type="PROSITE" id="PS50237"/>
    </source>
</evidence>
<feature type="active site" description="Glycyl thioester intermediate" evidence="2">
    <location>
        <position position="155"/>
    </location>
</feature>